<keyword evidence="7" id="KW-1185">Reference proteome</keyword>
<organism evidence="6 8">
    <name type="scientific">Dracunculus medinensis</name>
    <name type="common">Guinea worm</name>
    <dbReference type="NCBI Taxonomy" id="318479"/>
    <lineage>
        <taxon>Eukaryota</taxon>
        <taxon>Metazoa</taxon>
        <taxon>Ecdysozoa</taxon>
        <taxon>Nematoda</taxon>
        <taxon>Chromadorea</taxon>
        <taxon>Rhabditida</taxon>
        <taxon>Spirurina</taxon>
        <taxon>Dracunculoidea</taxon>
        <taxon>Dracunculidae</taxon>
        <taxon>Dracunculus</taxon>
    </lineage>
</organism>
<feature type="compositionally biased region" description="Low complexity" evidence="3">
    <location>
        <begin position="206"/>
        <end position="224"/>
    </location>
</feature>
<dbReference type="InterPro" id="IPR001487">
    <property type="entry name" value="Bromodomain"/>
</dbReference>
<feature type="region of interest" description="Disordered" evidence="3">
    <location>
        <begin position="165"/>
        <end position="267"/>
    </location>
</feature>
<dbReference type="InterPro" id="IPR036427">
    <property type="entry name" value="Bromodomain-like_sf"/>
</dbReference>
<reference evidence="5 7" key="2">
    <citation type="submission" date="2018-11" db="EMBL/GenBank/DDBJ databases">
        <authorList>
            <consortium name="Pathogen Informatics"/>
        </authorList>
    </citation>
    <scope>NUCLEOTIDE SEQUENCE [LARGE SCALE GENOMIC DNA]</scope>
</reference>
<dbReference type="SMART" id="SM00297">
    <property type="entry name" value="BROMO"/>
    <property type="match status" value="1"/>
</dbReference>
<feature type="compositionally biased region" description="Low complexity" evidence="3">
    <location>
        <begin position="456"/>
        <end position="465"/>
    </location>
</feature>
<dbReference type="PANTHER" id="PTHR15398:SF4">
    <property type="entry name" value="BROMODOMAIN-CONTAINING PROTEIN 8 ISOFORM X1"/>
    <property type="match status" value="1"/>
</dbReference>
<dbReference type="Gene3D" id="1.20.920.10">
    <property type="entry name" value="Bromodomain-like"/>
    <property type="match status" value="1"/>
</dbReference>
<dbReference type="Pfam" id="PF00439">
    <property type="entry name" value="Bromodomain"/>
    <property type="match status" value="1"/>
</dbReference>
<evidence type="ECO:0000256" key="3">
    <source>
        <dbReference type="SAM" id="MobiDB-lite"/>
    </source>
</evidence>
<dbReference type="PROSITE" id="PS50014">
    <property type="entry name" value="BROMODOMAIN_2"/>
    <property type="match status" value="1"/>
</dbReference>
<feature type="domain" description="Bromo" evidence="4">
    <location>
        <begin position="503"/>
        <end position="573"/>
    </location>
</feature>
<dbReference type="SUPFAM" id="SSF47370">
    <property type="entry name" value="Bromodomain"/>
    <property type="match status" value="1"/>
</dbReference>
<feature type="region of interest" description="Disordered" evidence="3">
    <location>
        <begin position="333"/>
        <end position="483"/>
    </location>
</feature>
<evidence type="ECO:0000313" key="5">
    <source>
        <dbReference type="EMBL" id="VDN52137.1"/>
    </source>
</evidence>
<evidence type="ECO:0000256" key="1">
    <source>
        <dbReference type="ARBA" id="ARBA00023117"/>
    </source>
</evidence>
<dbReference type="GO" id="GO:0035267">
    <property type="term" value="C:NuA4 histone acetyltransferase complex"/>
    <property type="evidence" value="ECO:0007669"/>
    <property type="project" value="TreeGrafter"/>
</dbReference>
<gene>
    <name evidence="5" type="ORF">DME_LOCUS2110</name>
</gene>
<feature type="compositionally biased region" description="Basic and acidic residues" evidence="3">
    <location>
        <begin position="412"/>
        <end position="421"/>
    </location>
</feature>
<dbReference type="PANTHER" id="PTHR15398">
    <property type="entry name" value="BROMODOMAIN-CONTAINING PROTEIN 8"/>
    <property type="match status" value="1"/>
</dbReference>
<feature type="compositionally biased region" description="Basic and acidic residues" evidence="3">
    <location>
        <begin position="349"/>
        <end position="363"/>
    </location>
</feature>
<evidence type="ECO:0000313" key="8">
    <source>
        <dbReference type="WBParaSite" id="DME_0000798501-mRNA-1"/>
    </source>
</evidence>
<dbReference type="EMBL" id="UYYG01000046">
    <property type="protein sequence ID" value="VDN52137.1"/>
    <property type="molecule type" value="Genomic_DNA"/>
</dbReference>
<dbReference type="Proteomes" id="UP000038040">
    <property type="component" value="Unplaced"/>
</dbReference>
<evidence type="ECO:0000313" key="7">
    <source>
        <dbReference type="Proteomes" id="UP000274756"/>
    </source>
</evidence>
<feature type="compositionally biased region" description="Basic and acidic residues" evidence="3">
    <location>
        <begin position="428"/>
        <end position="455"/>
    </location>
</feature>
<dbReference type="STRING" id="318479.A0A0N4UJX1"/>
<name>A0A0N4UJX1_DRAME</name>
<feature type="compositionally biased region" description="Basic residues" evidence="3">
    <location>
        <begin position="364"/>
        <end position="375"/>
    </location>
</feature>
<dbReference type="OrthoDB" id="5876197at2759"/>
<evidence type="ECO:0000259" key="4">
    <source>
        <dbReference type="PROSITE" id="PS50014"/>
    </source>
</evidence>
<dbReference type="AlphaFoldDB" id="A0A0N4UJX1"/>
<protein>
    <submittedName>
        <fullName evidence="8">Bromo domain-containing protein</fullName>
    </submittedName>
</protein>
<dbReference type="Proteomes" id="UP000274756">
    <property type="component" value="Unassembled WGS sequence"/>
</dbReference>
<feature type="compositionally biased region" description="Polar residues" evidence="3">
    <location>
        <begin position="395"/>
        <end position="411"/>
    </location>
</feature>
<sequence length="669" mass="76016">MFVAEKWRIPESLLLLQNFESESAWFSRAASKLSERFGNERPNNFFNDKSCKEEFDRILSSSHPEHFLRKKGEKYSQKELVKAWIDFMQKQLREDLVREGELLLIKLREKANLFNRLFADDCSMTEEEIKRLLDQAREEDSKRDQEIVRHEVEIGTKRIQEIQQLHKDDPKKHPPPRIHIPPSRPIENETGNPLSPIKSLFEGLNSSLRSSAQSAQSSASPISSDDLGIIDKEPRGRRRNSRAVNGSGADIVANLQPDTSAHSSRISDEASLSILQCDQQSAKLDQVDEFPSVSVNDSSENDVMLSPFVKNEIKEEPFNMFKSQSIEMMDSSQVGEIQPFITKGRKRKTADINESRRKGEIRPKGRPAKRRRSNQRHGESDMSLVNSEDILESNIEVQSSPNSDSTNSFKISETKTRRETLRSSGNQEKGKVRTLRGKDDKESSTKSQDKRRISDRSNASKSSSKSDARNTQTHNRKYSKKSEADEIALEQKALMITAWRMISSHRHAAIFAHPVSDRDARGYSIAVKSRMDLGTLKKQLDTGDVHDMLEFKRRILLMFANAVMFNSTGHDVNIYSKEMANDSIKSLKRLAKDVLYVKGGAHITRRSAAFAAEEALLERRKFVGPRTSNVGSVDDDYIRDKEADDSIRSDDSNILKTSAAKSMKKLNDV</sequence>
<keyword evidence="1 2" id="KW-0103">Bromodomain</keyword>
<dbReference type="WBParaSite" id="DME_0000798501-mRNA-1">
    <property type="protein sequence ID" value="DME_0000798501-mRNA-1"/>
    <property type="gene ID" value="DME_0000798501"/>
</dbReference>
<evidence type="ECO:0000256" key="2">
    <source>
        <dbReference type="PROSITE-ProRule" id="PRU00035"/>
    </source>
</evidence>
<proteinExistence type="predicted"/>
<accession>A0A0N4UJX1</accession>
<evidence type="ECO:0000313" key="6">
    <source>
        <dbReference type="Proteomes" id="UP000038040"/>
    </source>
</evidence>
<reference evidence="8" key="1">
    <citation type="submission" date="2017-02" db="UniProtKB">
        <authorList>
            <consortium name="WormBaseParasite"/>
        </authorList>
    </citation>
    <scope>IDENTIFICATION</scope>
</reference>